<name>A0A0V0QI83_PSEPJ</name>
<evidence type="ECO:0000313" key="3">
    <source>
        <dbReference type="EMBL" id="KRX01922.1"/>
    </source>
</evidence>
<keyword evidence="3" id="KW-0418">Kinase</keyword>
<dbReference type="InParanoid" id="A0A0V0QI83"/>
<comment type="caution">
    <text evidence="3">The sequence shown here is derived from an EMBL/GenBank/DDBJ whole genome shotgun (WGS) entry which is preliminary data.</text>
</comment>
<proteinExistence type="predicted"/>
<dbReference type="Proteomes" id="UP000054937">
    <property type="component" value="Unassembled WGS sequence"/>
</dbReference>
<evidence type="ECO:0000256" key="1">
    <source>
        <dbReference type="ARBA" id="ARBA00022553"/>
    </source>
</evidence>
<dbReference type="Gene3D" id="3.30.565.10">
    <property type="entry name" value="Histidine kinase-like ATPase, C-terminal domain"/>
    <property type="match status" value="1"/>
</dbReference>
<dbReference type="SUPFAM" id="SSF55874">
    <property type="entry name" value="ATPase domain of HSP90 chaperone/DNA topoisomerase II/histidine kinase"/>
    <property type="match status" value="1"/>
</dbReference>
<dbReference type="PANTHER" id="PTHR43719:SF28">
    <property type="entry name" value="PEROXIDE STRESS-ACTIVATED HISTIDINE KINASE MAK1-RELATED"/>
    <property type="match status" value="1"/>
</dbReference>
<feature type="domain" description="Histidine kinase" evidence="2">
    <location>
        <begin position="1"/>
        <end position="94"/>
    </location>
</feature>
<dbReference type="InterPro" id="IPR036890">
    <property type="entry name" value="HATPase_C_sf"/>
</dbReference>
<dbReference type="GO" id="GO:0016301">
    <property type="term" value="F:kinase activity"/>
    <property type="evidence" value="ECO:0007669"/>
    <property type="project" value="UniProtKB-KW"/>
</dbReference>
<dbReference type="EMBL" id="LDAU01000161">
    <property type="protein sequence ID" value="KRX01922.1"/>
    <property type="molecule type" value="Genomic_DNA"/>
</dbReference>
<keyword evidence="3" id="KW-0547">Nucleotide-binding</keyword>
<dbReference type="OrthoDB" id="312764at2759"/>
<keyword evidence="1" id="KW-0597">Phosphoprotein</keyword>
<evidence type="ECO:0000313" key="4">
    <source>
        <dbReference type="Proteomes" id="UP000054937"/>
    </source>
</evidence>
<gene>
    <name evidence="3" type="ORF">PPERSA_05761</name>
</gene>
<dbReference type="Pfam" id="PF02518">
    <property type="entry name" value="HATPase_c"/>
    <property type="match status" value="1"/>
</dbReference>
<organism evidence="3 4">
    <name type="scientific">Pseudocohnilembus persalinus</name>
    <name type="common">Ciliate</name>
    <dbReference type="NCBI Taxonomy" id="266149"/>
    <lineage>
        <taxon>Eukaryota</taxon>
        <taxon>Sar</taxon>
        <taxon>Alveolata</taxon>
        <taxon>Ciliophora</taxon>
        <taxon>Intramacronucleata</taxon>
        <taxon>Oligohymenophorea</taxon>
        <taxon>Scuticociliatia</taxon>
        <taxon>Philasterida</taxon>
        <taxon>Pseudocohnilembidae</taxon>
        <taxon>Pseudocohnilembus</taxon>
    </lineage>
</organism>
<dbReference type="InterPro" id="IPR004358">
    <property type="entry name" value="Sig_transdc_His_kin-like_C"/>
</dbReference>
<sequence>MILITIIYSHITQIQKQQATQLLKISVEDTGTGIPEQIQQKLFINFATFEHSGKSNKAGIGLGLVNCKSMAGIIGPIKNIFLNSIPGQGSKFSFLNKRIPTLCII</sequence>
<keyword evidence="4" id="KW-1185">Reference proteome</keyword>
<reference evidence="3 4" key="1">
    <citation type="journal article" date="2015" name="Sci. Rep.">
        <title>Genome of the facultative scuticociliatosis pathogen Pseudocohnilembus persalinus provides insight into its virulence through horizontal gene transfer.</title>
        <authorList>
            <person name="Xiong J."/>
            <person name="Wang G."/>
            <person name="Cheng J."/>
            <person name="Tian M."/>
            <person name="Pan X."/>
            <person name="Warren A."/>
            <person name="Jiang C."/>
            <person name="Yuan D."/>
            <person name="Miao W."/>
        </authorList>
    </citation>
    <scope>NUCLEOTIDE SEQUENCE [LARGE SCALE GENOMIC DNA]</scope>
    <source>
        <strain evidence="3">36N120E</strain>
    </source>
</reference>
<dbReference type="PRINTS" id="PR00344">
    <property type="entry name" value="BCTRLSENSOR"/>
</dbReference>
<dbReference type="InterPro" id="IPR003594">
    <property type="entry name" value="HATPase_dom"/>
</dbReference>
<accession>A0A0V0QI83</accession>
<protein>
    <submittedName>
        <fullName evidence="3">Histidine kinase-like ATPase, ATP-binding domain</fullName>
    </submittedName>
</protein>
<dbReference type="AlphaFoldDB" id="A0A0V0QI83"/>
<dbReference type="InterPro" id="IPR005467">
    <property type="entry name" value="His_kinase_dom"/>
</dbReference>
<keyword evidence="3" id="KW-0808">Transferase</keyword>
<dbReference type="PANTHER" id="PTHR43719">
    <property type="entry name" value="TWO-COMPONENT HISTIDINE KINASE"/>
    <property type="match status" value="1"/>
</dbReference>
<dbReference type="PROSITE" id="PS50109">
    <property type="entry name" value="HIS_KIN"/>
    <property type="match status" value="1"/>
</dbReference>
<keyword evidence="3" id="KW-0067">ATP-binding</keyword>
<evidence type="ECO:0000259" key="2">
    <source>
        <dbReference type="PROSITE" id="PS50109"/>
    </source>
</evidence>
<dbReference type="InterPro" id="IPR050956">
    <property type="entry name" value="2C_system_His_kinase"/>
</dbReference>
<dbReference type="GO" id="GO:0005524">
    <property type="term" value="F:ATP binding"/>
    <property type="evidence" value="ECO:0007669"/>
    <property type="project" value="UniProtKB-KW"/>
</dbReference>